<dbReference type="Pfam" id="PF09130">
    <property type="entry name" value="DUF1932"/>
    <property type="match status" value="1"/>
</dbReference>
<dbReference type="Gene3D" id="3.40.50.720">
    <property type="entry name" value="NAD(P)-binding Rossmann-like Domain"/>
    <property type="match status" value="1"/>
</dbReference>
<dbReference type="AlphaFoldDB" id="A0A1V2H6A4"/>
<dbReference type="EMBL" id="MLCO01000031">
    <property type="protein sequence ID" value="ONG57041.1"/>
    <property type="molecule type" value="Genomic_DNA"/>
</dbReference>
<protein>
    <submittedName>
        <fullName evidence="3">Phosphogluconate dehydrogenase</fullName>
    </submittedName>
</protein>
<comment type="caution">
    <text evidence="3">The sequence shown here is derived from an EMBL/GenBank/DDBJ whole genome shotgun (WGS) entry which is preliminary data.</text>
</comment>
<dbReference type="OrthoDB" id="4333at2"/>
<accession>A0A1V2H6A4</accession>
<gene>
    <name evidence="3" type="ORF">BKE38_04915</name>
</gene>
<dbReference type="InterPro" id="IPR008927">
    <property type="entry name" value="6-PGluconate_DH-like_C_sf"/>
</dbReference>
<sequence>MRNQIRVGLVGYGEIGSTLGAGLRANGLVEVLSYDNGAFDGPYAALIQQRAAAAGVTLVDSPAALVARVDIILGVTPGSSSVASAEAFAPHLRRGQIYADVASATPKVKQAVERILAGTGALLADASIMGTPKDGLALPILSSGPAARAVAEALTPWGMRIDPVEGPLGTASGIKIMRSVLIKGIEALLDEMLLGARYYGLADTVMASAARTLQKPLDELAAGMLTTGVIHARRRAEEVAMAAEALADAGVEPMVTRGTEARLRWVESLDLKTHFEGKVPEDLETALQAIESKSR</sequence>
<name>A0A1V2H6A4_9PROT</name>
<evidence type="ECO:0000313" key="3">
    <source>
        <dbReference type="EMBL" id="ONG57041.1"/>
    </source>
</evidence>
<dbReference type="RefSeq" id="WP_076956265.1">
    <property type="nucleotide sequence ID" value="NZ_MLCO01000031.1"/>
</dbReference>
<dbReference type="InterPro" id="IPR013328">
    <property type="entry name" value="6PGD_dom2"/>
</dbReference>
<dbReference type="InterPro" id="IPR015814">
    <property type="entry name" value="Pgluconate_DH_NAD-bd_C"/>
</dbReference>
<dbReference type="InterPro" id="IPR006115">
    <property type="entry name" value="6PGDH_NADP-bd"/>
</dbReference>
<dbReference type="GO" id="GO:0050661">
    <property type="term" value="F:NADP binding"/>
    <property type="evidence" value="ECO:0007669"/>
    <property type="project" value="InterPro"/>
</dbReference>
<proteinExistence type="predicted"/>
<evidence type="ECO:0000313" key="4">
    <source>
        <dbReference type="Proteomes" id="UP000188879"/>
    </source>
</evidence>
<dbReference type="SUPFAM" id="SSF48179">
    <property type="entry name" value="6-phosphogluconate dehydrogenase C-terminal domain-like"/>
    <property type="match status" value="1"/>
</dbReference>
<feature type="domain" description="6-phosphogluconate dehydrogenase NADP-binding" evidence="1">
    <location>
        <begin position="6"/>
        <end position="144"/>
    </location>
</feature>
<dbReference type="InterPro" id="IPR036291">
    <property type="entry name" value="NAD(P)-bd_dom_sf"/>
</dbReference>
<reference evidence="3 4" key="1">
    <citation type="submission" date="2016-10" db="EMBL/GenBank/DDBJ databases">
        <title>Draft Genome sequence of Roseomonas sp. strain M3.</title>
        <authorList>
            <person name="Subhash Y."/>
            <person name="Lee S."/>
        </authorList>
    </citation>
    <scope>NUCLEOTIDE SEQUENCE [LARGE SCALE GENOMIC DNA]</scope>
    <source>
        <strain evidence="3 4">M3</strain>
    </source>
</reference>
<dbReference type="SUPFAM" id="SSF51735">
    <property type="entry name" value="NAD(P)-binding Rossmann-fold domains"/>
    <property type="match status" value="1"/>
</dbReference>
<organism evidence="3 4">
    <name type="scientific">Teichococcus deserti</name>
    <dbReference type="NCBI Taxonomy" id="1817963"/>
    <lineage>
        <taxon>Bacteria</taxon>
        <taxon>Pseudomonadati</taxon>
        <taxon>Pseudomonadota</taxon>
        <taxon>Alphaproteobacteria</taxon>
        <taxon>Acetobacterales</taxon>
        <taxon>Roseomonadaceae</taxon>
        <taxon>Roseomonas</taxon>
    </lineage>
</organism>
<keyword evidence="4" id="KW-1185">Reference proteome</keyword>
<dbReference type="Pfam" id="PF03446">
    <property type="entry name" value="NAD_binding_2"/>
    <property type="match status" value="1"/>
</dbReference>
<evidence type="ECO:0000259" key="2">
    <source>
        <dbReference type="Pfam" id="PF09130"/>
    </source>
</evidence>
<feature type="domain" description="Phosphogluconate dehydrogenase NAD-binding putative C-terminal" evidence="2">
    <location>
        <begin position="196"/>
        <end position="266"/>
    </location>
</feature>
<evidence type="ECO:0000259" key="1">
    <source>
        <dbReference type="Pfam" id="PF03446"/>
    </source>
</evidence>
<dbReference type="Proteomes" id="UP000188879">
    <property type="component" value="Unassembled WGS sequence"/>
</dbReference>
<dbReference type="Gene3D" id="1.10.1040.10">
    <property type="entry name" value="N-(1-d-carboxylethyl)-l-norvaline Dehydrogenase, domain 2"/>
    <property type="match status" value="1"/>
</dbReference>